<dbReference type="GO" id="GO:0016787">
    <property type="term" value="F:hydrolase activity"/>
    <property type="evidence" value="ECO:0007669"/>
    <property type="project" value="InterPro"/>
</dbReference>
<dbReference type="SUPFAM" id="SSF56300">
    <property type="entry name" value="Metallo-dependent phosphatases"/>
    <property type="match status" value="1"/>
</dbReference>
<evidence type="ECO:0000259" key="1">
    <source>
        <dbReference type="Pfam" id="PF00149"/>
    </source>
</evidence>
<dbReference type="Gene3D" id="3.60.21.10">
    <property type="match status" value="1"/>
</dbReference>
<keyword evidence="3" id="KW-1185">Reference proteome</keyword>
<dbReference type="OrthoDB" id="9791866at2"/>
<proteinExistence type="predicted"/>
<name>A0A4Q5M608_9BACT</name>
<dbReference type="InterPro" id="IPR051918">
    <property type="entry name" value="STPP_CPPED1"/>
</dbReference>
<dbReference type="RefSeq" id="WP_130019185.1">
    <property type="nucleotide sequence ID" value="NZ_SEWF01000002.1"/>
</dbReference>
<protein>
    <submittedName>
        <fullName evidence="2">Metallophosphoesterase</fullName>
    </submittedName>
</protein>
<evidence type="ECO:0000313" key="2">
    <source>
        <dbReference type="EMBL" id="RYU97403.1"/>
    </source>
</evidence>
<accession>A0A4Q5M608</accession>
<dbReference type="EMBL" id="SEWF01000002">
    <property type="protein sequence ID" value="RYU97403.1"/>
    <property type="molecule type" value="Genomic_DNA"/>
</dbReference>
<evidence type="ECO:0000313" key="3">
    <source>
        <dbReference type="Proteomes" id="UP000293162"/>
    </source>
</evidence>
<dbReference type="Proteomes" id="UP000293162">
    <property type="component" value="Unassembled WGS sequence"/>
</dbReference>
<organism evidence="2 3">
    <name type="scientific">Emticicia agri</name>
    <dbReference type="NCBI Taxonomy" id="2492393"/>
    <lineage>
        <taxon>Bacteria</taxon>
        <taxon>Pseudomonadati</taxon>
        <taxon>Bacteroidota</taxon>
        <taxon>Cytophagia</taxon>
        <taxon>Cytophagales</taxon>
        <taxon>Leadbetterellaceae</taxon>
        <taxon>Emticicia</taxon>
    </lineage>
</organism>
<dbReference type="PROSITE" id="PS51318">
    <property type="entry name" value="TAT"/>
    <property type="match status" value="1"/>
</dbReference>
<dbReference type="PANTHER" id="PTHR43143">
    <property type="entry name" value="METALLOPHOSPHOESTERASE, CALCINEURIN SUPERFAMILY"/>
    <property type="match status" value="1"/>
</dbReference>
<feature type="domain" description="Calcineurin-like phosphoesterase" evidence="1">
    <location>
        <begin position="31"/>
        <end position="254"/>
    </location>
</feature>
<reference evidence="2 3" key="1">
    <citation type="submission" date="2019-02" db="EMBL/GenBank/DDBJ databases">
        <title>Bacterial novel species Emticicia sp. 17J42-9 isolated from soil.</title>
        <authorList>
            <person name="Jung H.-Y."/>
        </authorList>
    </citation>
    <scope>NUCLEOTIDE SEQUENCE [LARGE SCALE GENOMIC DNA]</scope>
    <source>
        <strain evidence="2 3">17J42-9</strain>
    </source>
</reference>
<dbReference type="InterPro" id="IPR006311">
    <property type="entry name" value="TAT_signal"/>
</dbReference>
<dbReference type="PANTHER" id="PTHR43143:SF1">
    <property type="entry name" value="SERINE_THREONINE-PROTEIN PHOSPHATASE CPPED1"/>
    <property type="match status" value="1"/>
</dbReference>
<dbReference type="AlphaFoldDB" id="A0A4Q5M608"/>
<gene>
    <name evidence="2" type="ORF">EWM59_01555</name>
</gene>
<dbReference type="Pfam" id="PF00149">
    <property type="entry name" value="Metallophos"/>
    <property type="match status" value="1"/>
</dbReference>
<dbReference type="InterPro" id="IPR004843">
    <property type="entry name" value="Calcineurin-like_PHP"/>
</dbReference>
<sequence length="305" mass="34841">MNRRRFLRNSALAGTLAGVEATAAPARKKALRVAYLSDVHVFTSKIAEEGMAKAYQSANALNPKPDFIINGGDAIFDALEKSKDETQVQFKLFQKILKENNKLEVKHIIGNHDVWGWFSKTEDVKGDRLYGKKWVTDEFQMPKRYYSFEKKGWKFIILDSTQLNPKGGYIAYFDPEQLEWLKAELAATPGSQHICIASHIPILSAASGLFLNKNQENGDIVMPRNLIHTDVFDMVKLFRSYPNIKTCLSGHLHMQESLTYWDLTYLNNGAVSGGWWKGAFRDFEPAYAILDFYDDGTFERKFVKY</sequence>
<dbReference type="InterPro" id="IPR029052">
    <property type="entry name" value="Metallo-depent_PP-like"/>
</dbReference>
<comment type="caution">
    <text evidence="2">The sequence shown here is derived from an EMBL/GenBank/DDBJ whole genome shotgun (WGS) entry which is preliminary data.</text>
</comment>